<dbReference type="GO" id="GO:0016740">
    <property type="term" value="F:transferase activity"/>
    <property type="evidence" value="ECO:0007669"/>
    <property type="project" value="UniProtKB-KW"/>
</dbReference>
<evidence type="ECO:0000313" key="2">
    <source>
        <dbReference type="Proteomes" id="UP000265955"/>
    </source>
</evidence>
<dbReference type="OrthoDB" id="9815894at2"/>
<dbReference type="Gene3D" id="3.40.50.300">
    <property type="entry name" value="P-loop containing nucleotide triphosphate hydrolases"/>
    <property type="match status" value="1"/>
</dbReference>
<dbReference type="AlphaFoldDB" id="A0A3A3G3A5"/>
<proteinExistence type="predicted"/>
<dbReference type="InterPro" id="IPR027417">
    <property type="entry name" value="P-loop_NTPase"/>
</dbReference>
<evidence type="ECO:0000313" key="1">
    <source>
        <dbReference type="EMBL" id="RJF92553.1"/>
    </source>
</evidence>
<dbReference type="Proteomes" id="UP000265955">
    <property type="component" value="Unassembled WGS sequence"/>
</dbReference>
<keyword evidence="1" id="KW-0808">Transferase</keyword>
<accession>A0A3A3G3A5</accession>
<keyword evidence="2" id="KW-1185">Reference proteome</keyword>
<dbReference type="RefSeq" id="WP_119772490.1">
    <property type="nucleotide sequence ID" value="NZ_QYUO01000003.1"/>
</dbReference>
<dbReference type="SUPFAM" id="SSF52540">
    <property type="entry name" value="P-loop containing nucleoside triphosphate hydrolases"/>
    <property type="match status" value="1"/>
</dbReference>
<name>A0A3A3G3A5_9BURK</name>
<dbReference type="PANTHER" id="PTHR36451:SF1">
    <property type="entry name" value="OMEGA-HYDROXY-BETA-DIHYDROMENAQUINONE-9 SULFOTRANSFERASE STF3"/>
    <property type="match status" value="1"/>
</dbReference>
<dbReference type="PANTHER" id="PTHR36451">
    <property type="entry name" value="PAPS-DEPENDENT SULFOTRANSFERASE STF3"/>
    <property type="match status" value="1"/>
</dbReference>
<comment type="caution">
    <text evidence="1">The sequence shown here is derived from an EMBL/GenBank/DDBJ whole genome shotgun (WGS) entry which is preliminary data.</text>
</comment>
<protein>
    <submittedName>
        <fullName evidence="1">Sulfotransferase</fullName>
    </submittedName>
</protein>
<gene>
    <name evidence="1" type="ORF">D3871_28575</name>
</gene>
<sequence>MTDNRKFDMNVLMMQATAHSGGLSDFGDAHFRPALHMMLASLDRDARLSEQGRSLLQQRLVELLSNRLQVEAYCKRHPDILDEVIVQPVVIVGLPRTGTTLLQRILARDPRFYSLAWWESRHPVPQSEVAPDSPDPRIAQARAEVEMMIAAMPQLLSIHPLDAEQADEEVMLMEHTFFGAMDAYANVSSYTAWREGQDYAPAYTYLKKLLQFMQWQKKRRGMHAERWVLKTPHHLHAMPALFKLFPDVRVIQTHRDPLQTIPSLASFVHTLWRIYSDHADAATAGQQWNRQFARSLRHTMQFRDALPEPRFFDVAYIDTVKQPMDVVRAIYAFLGMPLTDGVEALMRQWLTHNARDQRAPHDYSVAQFGLSNAQLEQDYLEYRARYLEQGNIRSH</sequence>
<reference evidence="2" key="1">
    <citation type="submission" date="2018-09" db="EMBL/GenBank/DDBJ databases">
        <authorList>
            <person name="Zhu H."/>
        </authorList>
    </citation>
    <scope>NUCLEOTIDE SEQUENCE [LARGE SCALE GENOMIC DNA]</scope>
    <source>
        <strain evidence="2">K1R23-30</strain>
    </source>
</reference>
<dbReference type="Pfam" id="PF13469">
    <property type="entry name" value="Sulfotransfer_3"/>
    <property type="match status" value="1"/>
</dbReference>
<dbReference type="EMBL" id="QYUO01000003">
    <property type="protein sequence ID" value="RJF92553.1"/>
    <property type="molecule type" value="Genomic_DNA"/>
</dbReference>
<dbReference type="InterPro" id="IPR052736">
    <property type="entry name" value="Stf3_sulfotransferase"/>
</dbReference>
<organism evidence="1 2">
    <name type="scientific">Noviherbaspirillum saxi</name>
    <dbReference type="NCBI Taxonomy" id="2320863"/>
    <lineage>
        <taxon>Bacteria</taxon>
        <taxon>Pseudomonadati</taxon>
        <taxon>Pseudomonadota</taxon>
        <taxon>Betaproteobacteria</taxon>
        <taxon>Burkholderiales</taxon>
        <taxon>Oxalobacteraceae</taxon>
        <taxon>Noviherbaspirillum</taxon>
    </lineage>
</organism>